<comment type="caution">
    <text evidence="12">The sequence shown here is derived from an EMBL/GenBank/DDBJ whole genome shotgun (WGS) entry which is preliminary data.</text>
</comment>
<comment type="domain">
    <text evidence="10">The IMP cyclohydrolase activity resides in the N-terminal region.</text>
</comment>
<dbReference type="GO" id="GO:0004643">
    <property type="term" value="F:phosphoribosylaminoimidazolecarboxamide formyltransferase activity"/>
    <property type="evidence" value="ECO:0007669"/>
    <property type="project" value="UniProtKB-UniRule"/>
</dbReference>
<dbReference type="NCBIfam" id="NF002049">
    <property type="entry name" value="PRK00881.1"/>
    <property type="match status" value="1"/>
</dbReference>
<dbReference type="Proteomes" id="UP000053707">
    <property type="component" value="Unassembled WGS sequence"/>
</dbReference>
<evidence type="ECO:0000259" key="11">
    <source>
        <dbReference type="PROSITE" id="PS51855"/>
    </source>
</evidence>
<evidence type="ECO:0000313" key="13">
    <source>
        <dbReference type="Proteomes" id="UP000053707"/>
    </source>
</evidence>
<dbReference type="SUPFAM" id="SSF52335">
    <property type="entry name" value="Methylglyoxal synthase-like"/>
    <property type="match status" value="1"/>
</dbReference>
<keyword evidence="13" id="KW-1185">Reference proteome</keyword>
<dbReference type="SUPFAM" id="SSF53927">
    <property type="entry name" value="Cytidine deaminase-like"/>
    <property type="match status" value="1"/>
</dbReference>
<name>A0A117JHU0_9MYCO</name>
<dbReference type="RefSeq" id="WP_064399505.1">
    <property type="nucleotide sequence ID" value="NZ_LQIR01000056.1"/>
</dbReference>
<reference evidence="12 13" key="1">
    <citation type="submission" date="2016-01" db="EMBL/GenBank/DDBJ databases">
        <authorList>
            <consortium name="TB Trials Study Group"/>
            <person name="Sutton G."/>
            <person name="Brinkac L."/>
            <person name="Sanka R."/>
            <person name="Adams M."/>
            <person name="Lau E.L."/>
            <person name="Macaden R."/>
            <person name="Grewal H.M.S."/>
        </authorList>
    </citation>
    <scope>NUCLEOTIDE SEQUENCE [LARGE SCALE GENOMIC DNA]</scope>
    <source>
        <strain evidence="12 13">IS-1744</strain>
    </source>
</reference>
<dbReference type="AlphaFoldDB" id="A0A117JHU0"/>
<dbReference type="EC" id="2.1.2.3" evidence="10"/>
<dbReference type="Gene3D" id="3.40.50.1380">
    <property type="entry name" value="Methylglyoxal synthase-like domain"/>
    <property type="match status" value="1"/>
</dbReference>
<evidence type="ECO:0000256" key="6">
    <source>
        <dbReference type="ARBA" id="ARBA00022801"/>
    </source>
</evidence>
<dbReference type="InterPro" id="IPR016193">
    <property type="entry name" value="Cytidine_deaminase-like"/>
</dbReference>
<evidence type="ECO:0000256" key="7">
    <source>
        <dbReference type="ARBA" id="ARBA00023268"/>
    </source>
</evidence>
<sequence>MTEGKRPIRRALISVYDKTGLAELARGLHEAGVSIVSTGSTAKTIAAAGVPVTPVEEVTGFPEVLDGRVKTLHPRVHAGLLADQRKPEHVSALADLGVEAFELVVVNLYPFAETVASGASIDECVEQIDIGGPSMVRAAAKNHPSVAVVVDPLGYDGVLAAVRSGGFTLAERKILASLAFRHTAEYDVAVASWMGAVLAPEEPAQKLPAWVGGTWRRSAVLRYGENPHQQAALYRDDAGWPGLAQAEQLHGKEMSYNNYTDADAAWRAAFDHPEICVAIIKHANPCGIAISSQSVADAHRKAHECDPLSAFGGVIAANTAVSVEMAETVADIFTEVIIAPAYEAGAVDVLTRKKNIRVLVASEPRPGGTEFRQISGGLLVQQRDEFTADGDDPLNWTLATGEPADPATLADLKFAWRVCRAVKSNAIVVAADGATVGVGMGQVNRVDAARLAVQRAGDRVRGAVAASDAFFPFPDGLEVLTEGGVKAIVHPGGSVRDEQVTEAAARAGISLYLTGARHFAH</sequence>
<dbReference type="PANTHER" id="PTHR11692:SF0">
    <property type="entry name" value="BIFUNCTIONAL PURINE BIOSYNTHESIS PROTEIN ATIC"/>
    <property type="match status" value="1"/>
</dbReference>
<dbReference type="GO" id="GO:0006189">
    <property type="term" value="P:'de novo' IMP biosynthetic process"/>
    <property type="evidence" value="ECO:0007669"/>
    <property type="project" value="UniProtKB-UniRule"/>
</dbReference>
<keyword evidence="4 10" id="KW-0808">Transferase</keyword>
<keyword evidence="5 10" id="KW-0658">Purine biosynthesis</keyword>
<dbReference type="InterPro" id="IPR011607">
    <property type="entry name" value="MGS-like_dom"/>
</dbReference>
<dbReference type="FunFam" id="3.40.140.20:FF:000002">
    <property type="entry name" value="Bifunctional purine biosynthesis protein PurH"/>
    <property type="match status" value="1"/>
</dbReference>
<evidence type="ECO:0000256" key="8">
    <source>
        <dbReference type="ARBA" id="ARBA00050488"/>
    </source>
</evidence>
<dbReference type="PROSITE" id="PS51855">
    <property type="entry name" value="MGS"/>
    <property type="match status" value="1"/>
</dbReference>
<dbReference type="EC" id="3.5.4.10" evidence="10"/>
<evidence type="ECO:0000256" key="10">
    <source>
        <dbReference type="HAMAP-Rule" id="MF_00139"/>
    </source>
</evidence>
<comment type="pathway">
    <text evidence="2 10">Purine metabolism; IMP biosynthesis via de novo pathway; 5-formamido-1-(5-phospho-D-ribosyl)imidazole-4-carboxamide from 5-amino-1-(5-phospho-D-ribosyl)imidazole-4-carboxamide (10-formyl THF route): step 1/1.</text>
</comment>
<accession>A0A117JHU0</accession>
<evidence type="ECO:0000256" key="5">
    <source>
        <dbReference type="ARBA" id="ARBA00022755"/>
    </source>
</evidence>
<dbReference type="UniPathway" id="UPA00074">
    <property type="reaction ID" value="UER00133"/>
</dbReference>
<dbReference type="FunFam" id="3.40.50.1380:FF:000001">
    <property type="entry name" value="Bifunctional purine biosynthesis protein PurH"/>
    <property type="match status" value="1"/>
</dbReference>
<dbReference type="SMART" id="SM00798">
    <property type="entry name" value="AICARFT_IMPCHas"/>
    <property type="match status" value="1"/>
</dbReference>
<evidence type="ECO:0000256" key="3">
    <source>
        <dbReference type="ARBA" id="ARBA00007667"/>
    </source>
</evidence>
<dbReference type="InterPro" id="IPR002695">
    <property type="entry name" value="PurH-like"/>
</dbReference>
<feature type="domain" description="MGS-like" evidence="11">
    <location>
        <begin position="1"/>
        <end position="150"/>
    </location>
</feature>
<dbReference type="EMBL" id="LQIR01000056">
    <property type="protein sequence ID" value="KUI09230.1"/>
    <property type="molecule type" value="Genomic_DNA"/>
</dbReference>
<dbReference type="SMART" id="SM00851">
    <property type="entry name" value="MGS"/>
    <property type="match status" value="1"/>
</dbReference>
<keyword evidence="7 10" id="KW-0511">Multifunctional enzyme</keyword>
<gene>
    <name evidence="10 12" type="primary">purH</name>
    <name evidence="12" type="ORF">AU192_17575</name>
</gene>
<keyword evidence="6 10" id="KW-0378">Hydrolase</keyword>
<dbReference type="PANTHER" id="PTHR11692">
    <property type="entry name" value="BIFUNCTIONAL PURINE BIOSYNTHESIS PROTEIN PURH"/>
    <property type="match status" value="1"/>
</dbReference>
<dbReference type="GO" id="GO:0005829">
    <property type="term" value="C:cytosol"/>
    <property type="evidence" value="ECO:0007669"/>
    <property type="project" value="TreeGrafter"/>
</dbReference>
<evidence type="ECO:0000256" key="4">
    <source>
        <dbReference type="ARBA" id="ARBA00022679"/>
    </source>
</evidence>
<comment type="catalytic activity">
    <reaction evidence="8 10">
        <text>(6R)-10-formyltetrahydrofolate + 5-amino-1-(5-phospho-beta-D-ribosyl)imidazole-4-carboxamide = 5-formamido-1-(5-phospho-D-ribosyl)imidazole-4-carboxamide + (6S)-5,6,7,8-tetrahydrofolate</text>
        <dbReference type="Rhea" id="RHEA:22192"/>
        <dbReference type="ChEBI" id="CHEBI:57453"/>
        <dbReference type="ChEBI" id="CHEBI:58467"/>
        <dbReference type="ChEBI" id="CHEBI:58475"/>
        <dbReference type="ChEBI" id="CHEBI:195366"/>
        <dbReference type="EC" id="2.1.2.3"/>
    </reaction>
</comment>
<dbReference type="HAMAP" id="MF_00139">
    <property type="entry name" value="PurH"/>
    <property type="match status" value="1"/>
</dbReference>
<evidence type="ECO:0000313" key="12">
    <source>
        <dbReference type="EMBL" id="KUI09230.1"/>
    </source>
</evidence>
<evidence type="ECO:0000256" key="2">
    <source>
        <dbReference type="ARBA" id="ARBA00004954"/>
    </source>
</evidence>
<dbReference type="Pfam" id="PF01808">
    <property type="entry name" value="AICARFT_IMPCHas"/>
    <property type="match status" value="1"/>
</dbReference>
<dbReference type="NCBIfam" id="TIGR00355">
    <property type="entry name" value="purH"/>
    <property type="match status" value="1"/>
</dbReference>
<comment type="catalytic activity">
    <reaction evidence="9 10">
        <text>IMP + H2O = 5-formamido-1-(5-phospho-D-ribosyl)imidazole-4-carboxamide</text>
        <dbReference type="Rhea" id="RHEA:18445"/>
        <dbReference type="ChEBI" id="CHEBI:15377"/>
        <dbReference type="ChEBI" id="CHEBI:58053"/>
        <dbReference type="ChEBI" id="CHEBI:58467"/>
        <dbReference type="EC" id="3.5.4.10"/>
    </reaction>
</comment>
<proteinExistence type="inferred from homology"/>
<comment type="similarity">
    <text evidence="3 10">Belongs to the PurH family.</text>
</comment>
<dbReference type="Gene3D" id="3.40.140.20">
    <property type="match status" value="2"/>
</dbReference>
<dbReference type="GO" id="GO:0003937">
    <property type="term" value="F:IMP cyclohydrolase activity"/>
    <property type="evidence" value="ECO:0007669"/>
    <property type="project" value="UniProtKB-UniRule"/>
</dbReference>
<evidence type="ECO:0000256" key="9">
    <source>
        <dbReference type="ARBA" id="ARBA00050687"/>
    </source>
</evidence>
<dbReference type="InterPro" id="IPR024051">
    <property type="entry name" value="AICAR_Tfase_dup_dom_sf"/>
</dbReference>
<dbReference type="CDD" id="cd01421">
    <property type="entry name" value="IMPCH"/>
    <property type="match status" value="1"/>
</dbReference>
<dbReference type="PIRSF" id="PIRSF000414">
    <property type="entry name" value="AICARFT_IMPCHas"/>
    <property type="match status" value="1"/>
</dbReference>
<organism evidence="12 13">
    <name type="scientific">Mycobacterium lehmannii</name>
    <dbReference type="NCBI Taxonomy" id="2048550"/>
    <lineage>
        <taxon>Bacteria</taxon>
        <taxon>Bacillati</taxon>
        <taxon>Actinomycetota</taxon>
        <taxon>Actinomycetes</taxon>
        <taxon>Mycobacteriales</taxon>
        <taxon>Mycobacteriaceae</taxon>
        <taxon>Mycobacterium</taxon>
    </lineage>
</organism>
<evidence type="ECO:0000256" key="1">
    <source>
        <dbReference type="ARBA" id="ARBA00004844"/>
    </source>
</evidence>
<dbReference type="FunFam" id="3.40.140.20:FF:000001">
    <property type="entry name" value="Bifunctional purine biosynthesis protein PurH"/>
    <property type="match status" value="1"/>
</dbReference>
<dbReference type="InterPro" id="IPR036914">
    <property type="entry name" value="MGS-like_dom_sf"/>
</dbReference>
<dbReference type="Pfam" id="PF02142">
    <property type="entry name" value="MGS"/>
    <property type="match status" value="1"/>
</dbReference>
<comment type="pathway">
    <text evidence="1 10">Purine metabolism; IMP biosynthesis via de novo pathway; IMP from 5-formamido-1-(5-phospho-D-ribosyl)imidazole-4-carboxamide: step 1/1.</text>
</comment>
<protein>
    <recommendedName>
        <fullName evidence="10">Bifunctional purine biosynthesis protein PurH</fullName>
    </recommendedName>
    <domain>
        <recommendedName>
            <fullName evidence="10">Phosphoribosylaminoimidazolecarboxamide formyltransferase</fullName>
            <ecNumber evidence="10">2.1.2.3</ecNumber>
        </recommendedName>
        <alternativeName>
            <fullName evidence="10">AICAR transformylase</fullName>
        </alternativeName>
    </domain>
    <domain>
        <recommendedName>
            <fullName evidence="10">IMP cyclohydrolase</fullName>
            <ecNumber evidence="10">3.5.4.10</ecNumber>
        </recommendedName>
        <alternativeName>
            <fullName evidence="10">ATIC</fullName>
        </alternativeName>
        <alternativeName>
            <fullName evidence="10">IMP synthase</fullName>
        </alternativeName>
        <alternativeName>
            <fullName evidence="10">Inosinicase</fullName>
        </alternativeName>
    </domain>
</protein>